<gene>
    <name evidence="2" type="ORF">M6D93_00535</name>
</gene>
<keyword evidence="2" id="KW-0012">Acyltransferase</keyword>
<name>A0ABY4QZ67_9ACTN</name>
<reference evidence="2" key="1">
    <citation type="journal article" date="2018" name="Int. J. Syst. Evol. Microbiol.">
        <title>Jatrophihabitans telluris sp. nov., isolated from sediment soil of lava forest wetlands and the emended description of the genus Jatrophihabitans.</title>
        <authorList>
            <person name="Lee K.C."/>
            <person name="Suh M.K."/>
            <person name="Eom M.K."/>
            <person name="Kim K.K."/>
            <person name="Kim J.S."/>
            <person name="Kim D.S."/>
            <person name="Ko S.H."/>
            <person name="Shin Y.K."/>
            <person name="Lee J.S."/>
        </authorList>
    </citation>
    <scope>NUCLEOTIDE SEQUENCE</scope>
    <source>
        <strain evidence="2">N237</strain>
    </source>
</reference>
<dbReference type="InterPro" id="IPR016181">
    <property type="entry name" value="Acyl_CoA_acyltransferase"/>
</dbReference>
<organism evidence="2 3">
    <name type="scientific">Jatrophihabitans telluris</name>
    <dbReference type="NCBI Taxonomy" id="2038343"/>
    <lineage>
        <taxon>Bacteria</taxon>
        <taxon>Bacillati</taxon>
        <taxon>Actinomycetota</taxon>
        <taxon>Actinomycetes</taxon>
        <taxon>Jatrophihabitantales</taxon>
        <taxon>Jatrophihabitantaceae</taxon>
        <taxon>Jatrophihabitans</taxon>
    </lineage>
</organism>
<dbReference type="InterPro" id="IPR000182">
    <property type="entry name" value="GNAT_dom"/>
</dbReference>
<dbReference type="EMBL" id="CP097332">
    <property type="protein sequence ID" value="UQX88507.1"/>
    <property type="molecule type" value="Genomic_DNA"/>
</dbReference>
<dbReference type="EC" id="2.3.1.-" evidence="2"/>
<dbReference type="Gene3D" id="3.40.630.30">
    <property type="match status" value="1"/>
</dbReference>
<evidence type="ECO:0000313" key="2">
    <source>
        <dbReference type="EMBL" id="UQX88507.1"/>
    </source>
</evidence>
<dbReference type="SUPFAM" id="SSF55729">
    <property type="entry name" value="Acyl-CoA N-acyltransferases (Nat)"/>
    <property type="match status" value="1"/>
</dbReference>
<dbReference type="GO" id="GO:0016746">
    <property type="term" value="F:acyltransferase activity"/>
    <property type="evidence" value="ECO:0007669"/>
    <property type="project" value="UniProtKB-KW"/>
</dbReference>
<dbReference type="Pfam" id="PF13673">
    <property type="entry name" value="Acetyltransf_10"/>
    <property type="match status" value="1"/>
</dbReference>
<keyword evidence="2" id="KW-0808">Transferase</keyword>
<accession>A0ABY4QZ67</accession>
<sequence length="164" mass="18321">MITLHNAEPRTMSLIEAYPILKLRIDVFVVEQDCAYPDLDDRDLEETARWVWATDDTRLAALPEQGHPAPADHPVIATLRILLDPDGRARIGRVATAESARSNGTARRLMDHALELIGPGRVVVLEAQAYLQGWYERFGFEVSGNPYIEDGIPHVPMTRAVPLD</sequence>
<dbReference type="Proteomes" id="UP001056336">
    <property type="component" value="Chromosome"/>
</dbReference>
<protein>
    <submittedName>
        <fullName evidence="2">GNAT family N-acetyltransferase</fullName>
        <ecNumber evidence="2">2.3.1.-</ecNumber>
    </submittedName>
</protein>
<keyword evidence="3" id="KW-1185">Reference proteome</keyword>
<dbReference type="PROSITE" id="PS51186">
    <property type="entry name" value="GNAT"/>
    <property type="match status" value="1"/>
</dbReference>
<proteinExistence type="predicted"/>
<feature type="domain" description="N-acetyltransferase" evidence="1">
    <location>
        <begin position="25"/>
        <end position="162"/>
    </location>
</feature>
<dbReference type="CDD" id="cd04301">
    <property type="entry name" value="NAT_SF"/>
    <property type="match status" value="1"/>
</dbReference>
<evidence type="ECO:0000313" key="3">
    <source>
        <dbReference type="Proteomes" id="UP001056336"/>
    </source>
</evidence>
<reference evidence="2" key="2">
    <citation type="submission" date="2022-05" db="EMBL/GenBank/DDBJ databases">
        <authorList>
            <person name="Kim J.-S."/>
            <person name="Lee K."/>
            <person name="Suh M."/>
            <person name="Eom M."/>
            <person name="Kim J.-S."/>
            <person name="Kim D.-S."/>
            <person name="Ko S.-H."/>
            <person name="Shin Y."/>
            <person name="Lee J.-S."/>
        </authorList>
    </citation>
    <scope>NUCLEOTIDE SEQUENCE</scope>
    <source>
        <strain evidence="2">N237</strain>
    </source>
</reference>
<evidence type="ECO:0000259" key="1">
    <source>
        <dbReference type="PROSITE" id="PS51186"/>
    </source>
</evidence>